<keyword evidence="2" id="KW-0255">Endonuclease</keyword>
<dbReference type="InterPro" id="IPR035437">
    <property type="entry name" value="SNase_OB-fold_sf"/>
</dbReference>
<dbReference type="SUPFAM" id="SSF50199">
    <property type="entry name" value="Staphylococcal nuclease"/>
    <property type="match status" value="1"/>
</dbReference>
<keyword evidence="7" id="KW-1185">Reference proteome</keyword>
<evidence type="ECO:0000259" key="5">
    <source>
        <dbReference type="PROSITE" id="PS50830"/>
    </source>
</evidence>
<dbReference type="KEGG" id="peh:Spb1_22530"/>
<keyword evidence="3 6" id="KW-0378">Hydrolase</keyword>
<evidence type="ECO:0000256" key="3">
    <source>
        <dbReference type="ARBA" id="ARBA00022801"/>
    </source>
</evidence>
<organism evidence="6 7">
    <name type="scientific">Planctopirus ephydatiae</name>
    <dbReference type="NCBI Taxonomy" id="2528019"/>
    <lineage>
        <taxon>Bacteria</taxon>
        <taxon>Pseudomonadati</taxon>
        <taxon>Planctomycetota</taxon>
        <taxon>Planctomycetia</taxon>
        <taxon>Planctomycetales</taxon>
        <taxon>Planctomycetaceae</taxon>
        <taxon>Planctopirus</taxon>
    </lineage>
</organism>
<dbReference type="GO" id="GO:0003676">
    <property type="term" value="F:nucleic acid binding"/>
    <property type="evidence" value="ECO:0007669"/>
    <property type="project" value="InterPro"/>
</dbReference>
<gene>
    <name evidence="6" type="primary">nucH</name>
    <name evidence="6" type="ORF">Spb1_22530</name>
</gene>
<dbReference type="GO" id="GO:1990599">
    <property type="term" value="F:3' overhang single-stranded DNA endodeoxyribonuclease activity"/>
    <property type="evidence" value="ECO:0007669"/>
    <property type="project" value="UniProtKB-EC"/>
</dbReference>
<reference evidence="6 7" key="1">
    <citation type="submission" date="2019-02" db="EMBL/GenBank/DDBJ databases">
        <title>Deep-cultivation of Planctomycetes and their phenomic and genomic characterization uncovers novel biology.</title>
        <authorList>
            <person name="Wiegand S."/>
            <person name="Jogler M."/>
            <person name="Boedeker C."/>
            <person name="Pinto D."/>
            <person name="Vollmers J."/>
            <person name="Rivas-Marin E."/>
            <person name="Kohn T."/>
            <person name="Peeters S.H."/>
            <person name="Heuer A."/>
            <person name="Rast P."/>
            <person name="Oberbeckmann S."/>
            <person name="Bunk B."/>
            <person name="Jeske O."/>
            <person name="Meyerdierks A."/>
            <person name="Storesund J.E."/>
            <person name="Kallscheuer N."/>
            <person name="Luecker S."/>
            <person name="Lage O.M."/>
            <person name="Pohl T."/>
            <person name="Merkel B.J."/>
            <person name="Hornburger P."/>
            <person name="Mueller R.-W."/>
            <person name="Bruemmer F."/>
            <person name="Labrenz M."/>
            <person name="Spormann A.M."/>
            <person name="Op den Camp H."/>
            <person name="Overmann J."/>
            <person name="Amann R."/>
            <person name="Jetten M.S.M."/>
            <person name="Mascher T."/>
            <person name="Medema M.H."/>
            <person name="Devos D.P."/>
            <person name="Kaster A.-K."/>
            <person name="Ovreas L."/>
            <person name="Rohde M."/>
            <person name="Galperin M.Y."/>
            <person name="Jogler C."/>
        </authorList>
    </citation>
    <scope>NUCLEOTIDE SEQUENCE [LARGE SCALE GENOMIC DNA]</scope>
    <source>
        <strain evidence="6 7">Spb1</strain>
    </source>
</reference>
<protein>
    <submittedName>
        <fullName evidence="6">Thermonuclease</fullName>
        <ecNumber evidence="6">3.1.31.1</ecNumber>
    </submittedName>
</protein>
<feature type="domain" description="TNase-like" evidence="5">
    <location>
        <begin position="25"/>
        <end position="145"/>
    </location>
</feature>
<dbReference type="Proteomes" id="UP000315349">
    <property type="component" value="Chromosome"/>
</dbReference>
<dbReference type="PROSITE" id="PS50830">
    <property type="entry name" value="TNASE_3"/>
    <property type="match status" value="1"/>
</dbReference>
<dbReference type="OrthoDB" id="9805504at2"/>
<dbReference type="PANTHER" id="PTHR12302:SF3">
    <property type="entry name" value="SERINE_THREONINE-PROTEIN KINASE 31"/>
    <property type="match status" value="1"/>
</dbReference>
<dbReference type="InterPro" id="IPR002071">
    <property type="entry name" value="Thermonucl_AS"/>
</dbReference>
<dbReference type="PANTHER" id="PTHR12302">
    <property type="entry name" value="EBNA2 BINDING PROTEIN P100"/>
    <property type="match status" value="1"/>
</dbReference>
<dbReference type="EC" id="3.1.31.1" evidence="6"/>
<accession>A0A518GP63</accession>
<sequence length="214" mass="23246" precursor="true">MRFATTTAILLLAGLVLAAPPKVVEEFTGKVIGVTDGDTIKVLVNKDSVTVRLEGIDAPESGQSYGKKSKEALAEIVAGKTVNVKKTGTDKYGRTLGIVIVGDSDANAKMVEDGWAWHFKKYNDEERLAKLEDAALKAKRGLWADATPLAPWDYRARQRTPEVAPGEAKDQKLSYWLNTSSGVRHNERCEHFQKTKKGRLCGADEGKPCGICGG</sequence>
<dbReference type="Pfam" id="PF00565">
    <property type="entry name" value="SNase"/>
    <property type="match status" value="1"/>
</dbReference>
<feature type="chain" id="PRO_5021728458" evidence="4">
    <location>
        <begin position="19"/>
        <end position="214"/>
    </location>
</feature>
<evidence type="ECO:0000313" key="6">
    <source>
        <dbReference type="EMBL" id="QDV30324.1"/>
    </source>
</evidence>
<dbReference type="InterPro" id="IPR016071">
    <property type="entry name" value="Staphylococal_nuclease_OB-fold"/>
</dbReference>
<feature type="signal peptide" evidence="4">
    <location>
        <begin position="1"/>
        <end position="18"/>
    </location>
</feature>
<evidence type="ECO:0000313" key="7">
    <source>
        <dbReference type="Proteomes" id="UP000315349"/>
    </source>
</evidence>
<dbReference type="Gene3D" id="2.40.50.90">
    <property type="match status" value="1"/>
</dbReference>
<dbReference type="PROSITE" id="PS01123">
    <property type="entry name" value="TNASE_1"/>
    <property type="match status" value="1"/>
</dbReference>
<keyword evidence="4" id="KW-0732">Signal</keyword>
<evidence type="ECO:0000256" key="4">
    <source>
        <dbReference type="SAM" id="SignalP"/>
    </source>
</evidence>
<evidence type="ECO:0000256" key="2">
    <source>
        <dbReference type="ARBA" id="ARBA00022759"/>
    </source>
</evidence>
<evidence type="ECO:0000256" key="1">
    <source>
        <dbReference type="ARBA" id="ARBA00022722"/>
    </source>
</evidence>
<dbReference type="RefSeq" id="WP_145299515.1">
    <property type="nucleotide sequence ID" value="NZ_CP036299.1"/>
</dbReference>
<proteinExistence type="predicted"/>
<dbReference type="EMBL" id="CP036299">
    <property type="protein sequence ID" value="QDV30324.1"/>
    <property type="molecule type" value="Genomic_DNA"/>
</dbReference>
<name>A0A518GP63_9PLAN</name>
<dbReference type="SMART" id="SM00318">
    <property type="entry name" value="SNc"/>
    <property type="match status" value="1"/>
</dbReference>
<dbReference type="AlphaFoldDB" id="A0A518GP63"/>
<keyword evidence="1" id="KW-0540">Nuclease</keyword>